<dbReference type="AlphaFoldDB" id="A0AAD9D8E9"/>
<gene>
    <name evidence="2" type="ORF">QTG54_011380</name>
</gene>
<protein>
    <submittedName>
        <fullName evidence="2">Uncharacterized protein</fullName>
    </submittedName>
</protein>
<evidence type="ECO:0000313" key="2">
    <source>
        <dbReference type="EMBL" id="KAK1738086.1"/>
    </source>
</evidence>
<evidence type="ECO:0000256" key="1">
    <source>
        <dbReference type="SAM" id="MobiDB-lite"/>
    </source>
</evidence>
<feature type="compositionally biased region" description="Basic and acidic residues" evidence="1">
    <location>
        <begin position="182"/>
        <end position="191"/>
    </location>
</feature>
<feature type="compositionally biased region" description="Low complexity" evidence="1">
    <location>
        <begin position="164"/>
        <end position="179"/>
    </location>
</feature>
<sequence length="270" mass="29507">MVSTKLLSTLSPSTILPKPRLRRSIPFGSSYANAYGYEKLSNEDESKSLIGSINSYDSCSSSSSSSGVSPHEVPADDDSTAVCSVSSVLFSVGDRSMSSDECSYSYSLCSTSFLARGPSSRTPFKQYGEDGDTIDTSDYSNCTFDLSFMSRHAGLDYNGRAPPKDTTSSNTDKPTTTSSGDIPHEPLPHNDEDILEGARIVKEHFRAVTCHQLEKTIDSEIDEDLSTSAKLLPGSIRSVEDEHKRHRVRKWLRRRNPVSALMRSLTSPAA</sequence>
<keyword evidence="3" id="KW-1185">Reference proteome</keyword>
<comment type="caution">
    <text evidence="2">The sequence shown here is derived from an EMBL/GenBank/DDBJ whole genome shotgun (WGS) entry which is preliminary data.</text>
</comment>
<dbReference type="EMBL" id="JATAAI010000022">
    <property type="protein sequence ID" value="KAK1738086.1"/>
    <property type="molecule type" value="Genomic_DNA"/>
</dbReference>
<feature type="region of interest" description="Disordered" evidence="1">
    <location>
        <begin position="155"/>
        <end position="191"/>
    </location>
</feature>
<proteinExistence type="predicted"/>
<reference evidence="2" key="1">
    <citation type="submission" date="2023-06" db="EMBL/GenBank/DDBJ databases">
        <title>Survivors Of The Sea: Transcriptome response of Skeletonema marinoi to long-term dormancy.</title>
        <authorList>
            <person name="Pinder M.I.M."/>
            <person name="Kourtchenko O."/>
            <person name="Robertson E.K."/>
            <person name="Larsson T."/>
            <person name="Maumus F."/>
            <person name="Osuna-Cruz C.M."/>
            <person name="Vancaester E."/>
            <person name="Stenow R."/>
            <person name="Vandepoele K."/>
            <person name="Ploug H."/>
            <person name="Bruchert V."/>
            <person name="Godhe A."/>
            <person name="Topel M."/>
        </authorList>
    </citation>
    <scope>NUCLEOTIDE SEQUENCE</scope>
    <source>
        <strain evidence="2">R05AC</strain>
    </source>
</reference>
<evidence type="ECO:0000313" key="3">
    <source>
        <dbReference type="Proteomes" id="UP001224775"/>
    </source>
</evidence>
<dbReference type="Proteomes" id="UP001224775">
    <property type="component" value="Unassembled WGS sequence"/>
</dbReference>
<organism evidence="2 3">
    <name type="scientific">Skeletonema marinoi</name>
    <dbReference type="NCBI Taxonomy" id="267567"/>
    <lineage>
        <taxon>Eukaryota</taxon>
        <taxon>Sar</taxon>
        <taxon>Stramenopiles</taxon>
        <taxon>Ochrophyta</taxon>
        <taxon>Bacillariophyta</taxon>
        <taxon>Coscinodiscophyceae</taxon>
        <taxon>Thalassiosirophycidae</taxon>
        <taxon>Thalassiosirales</taxon>
        <taxon>Skeletonemataceae</taxon>
        <taxon>Skeletonema</taxon>
        <taxon>Skeletonema marinoi-dohrnii complex</taxon>
    </lineage>
</organism>
<name>A0AAD9D8E9_9STRA</name>
<accession>A0AAD9D8E9</accession>